<feature type="compositionally biased region" description="Basic and acidic residues" evidence="1">
    <location>
        <begin position="187"/>
        <end position="196"/>
    </location>
</feature>
<dbReference type="AlphaFoldDB" id="A0AAJ0GJV0"/>
<reference evidence="2" key="1">
    <citation type="submission" date="2023-04" db="EMBL/GenBank/DDBJ databases">
        <title>Black Yeasts Isolated from many extreme environments.</title>
        <authorList>
            <person name="Coleine C."/>
            <person name="Stajich J.E."/>
            <person name="Selbmann L."/>
        </authorList>
    </citation>
    <scope>NUCLEOTIDE SEQUENCE</scope>
    <source>
        <strain evidence="2">CCFEE 5312</strain>
    </source>
</reference>
<accession>A0AAJ0GJV0</accession>
<feature type="compositionally biased region" description="Acidic residues" evidence="1">
    <location>
        <begin position="134"/>
        <end position="144"/>
    </location>
</feature>
<comment type="caution">
    <text evidence="2">The sequence shown here is derived from an EMBL/GenBank/DDBJ whole genome shotgun (WGS) entry which is preliminary data.</text>
</comment>
<sequence length="196" mass="22393">MVSIDHFRDENMSGSDAPSLYRQQYLEAVQHFKDGKLENCASTAKYNLTDASLPRFYQMKNMLLVAAAEGDWYEGVRWRMKAEKLWSATKDMVGENNQKEQMALQQIRDSIDYRQKQQDASAPSEVDESRLVESDTEEGESEDIVEQRKADQRAAQMEATYGGPDFVTRATQLEKMPTWKATTKNLNKYEKGRGGG</sequence>
<gene>
    <name evidence="2" type="ORF">LTR09_000488</name>
</gene>
<organism evidence="2 3">
    <name type="scientific">Extremus antarcticus</name>
    <dbReference type="NCBI Taxonomy" id="702011"/>
    <lineage>
        <taxon>Eukaryota</taxon>
        <taxon>Fungi</taxon>
        <taxon>Dikarya</taxon>
        <taxon>Ascomycota</taxon>
        <taxon>Pezizomycotina</taxon>
        <taxon>Dothideomycetes</taxon>
        <taxon>Dothideomycetidae</taxon>
        <taxon>Mycosphaerellales</taxon>
        <taxon>Extremaceae</taxon>
        <taxon>Extremus</taxon>
    </lineage>
</organism>
<feature type="region of interest" description="Disordered" evidence="1">
    <location>
        <begin position="117"/>
        <end position="196"/>
    </location>
</feature>
<evidence type="ECO:0000313" key="3">
    <source>
        <dbReference type="Proteomes" id="UP001271007"/>
    </source>
</evidence>
<dbReference type="Proteomes" id="UP001271007">
    <property type="component" value="Unassembled WGS sequence"/>
</dbReference>
<proteinExistence type="predicted"/>
<evidence type="ECO:0000256" key="1">
    <source>
        <dbReference type="SAM" id="MobiDB-lite"/>
    </source>
</evidence>
<name>A0AAJ0GJV0_9PEZI</name>
<protein>
    <submittedName>
        <fullName evidence="2">Uncharacterized protein</fullName>
    </submittedName>
</protein>
<evidence type="ECO:0000313" key="2">
    <source>
        <dbReference type="EMBL" id="KAK3058923.1"/>
    </source>
</evidence>
<keyword evidence="3" id="KW-1185">Reference proteome</keyword>
<dbReference type="EMBL" id="JAWDJX010000001">
    <property type="protein sequence ID" value="KAK3058923.1"/>
    <property type="molecule type" value="Genomic_DNA"/>
</dbReference>